<dbReference type="CDD" id="cd05387">
    <property type="entry name" value="BY-kinase"/>
    <property type="match status" value="1"/>
</dbReference>
<keyword evidence="11" id="KW-1185">Reference proteome</keyword>
<keyword evidence="4" id="KW-0547">Nucleotide-binding</keyword>
<dbReference type="OrthoDB" id="9794577at2"/>
<evidence type="ECO:0000313" key="10">
    <source>
        <dbReference type="EMBL" id="TDM03843.1"/>
    </source>
</evidence>
<dbReference type="NCBIfam" id="TIGR01007">
    <property type="entry name" value="eps_fam"/>
    <property type="match status" value="1"/>
</dbReference>
<keyword evidence="5" id="KW-0418">Kinase</keyword>
<dbReference type="InterPro" id="IPR050445">
    <property type="entry name" value="Bact_polysacc_biosynth/exp"/>
</dbReference>
<evidence type="ECO:0000259" key="9">
    <source>
        <dbReference type="Pfam" id="PF13614"/>
    </source>
</evidence>
<dbReference type="GO" id="GO:0004715">
    <property type="term" value="F:non-membrane spanning protein tyrosine kinase activity"/>
    <property type="evidence" value="ECO:0007669"/>
    <property type="project" value="UniProtKB-EC"/>
</dbReference>
<dbReference type="RefSeq" id="WP_133416706.1">
    <property type="nucleotide sequence ID" value="NZ_SCWD01000001.1"/>
</dbReference>
<dbReference type="EMBL" id="SCWD01000001">
    <property type="protein sequence ID" value="TDM03843.1"/>
    <property type="molecule type" value="Genomic_DNA"/>
</dbReference>
<dbReference type="GO" id="GO:0005886">
    <property type="term" value="C:plasma membrane"/>
    <property type="evidence" value="ECO:0007669"/>
    <property type="project" value="TreeGrafter"/>
</dbReference>
<name>A0A9Q8CIU8_9STAP</name>
<dbReference type="GO" id="GO:0042802">
    <property type="term" value="F:identical protein binding"/>
    <property type="evidence" value="ECO:0007669"/>
    <property type="project" value="UniProtKB-ARBA"/>
</dbReference>
<protein>
    <recommendedName>
        <fullName evidence="2">non-specific protein-tyrosine kinase</fullName>
        <ecNumber evidence="2">2.7.10.2</ecNumber>
    </recommendedName>
</protein>
<dbReference type="GO" id="GO:0005524">
    <property type="term" value="F:ATP binding"/>
    <property type="evidence" value="ECO:0007669"/>
    <property type="project" value="UniProtKB-KW"/>
</dbReference>
<dbReference type="InterPro" id="IPR005702">
    <property type="entry name" value="Wzc-like_C"/>
</dbReference>
<reference evidence="10 11" key="1">
    <citation type="submission" date="2019-01" db="EMBL/GenBank/DDBJ databases">
        <title>Draft genome sequences of the type strains of six Macrococcus species.</title>
        <authorList>
            <person name="Mazhar S."/>
            <person name="Altermann E."/>
            <person name="Hill C."/>
            <person name="Mcauliffe O."/>
        </authorList>
    </citation>
    <scope>NUCLEOTIDE SEQUENCE [LARGE SCALE GENOMIC DNA]</scope>
    <source>
        <strain evidence="10 11">ATCC 51828</strain>
    </source>
</reference>
<evidence type="ECO:0000256" key="6">
    <source>
        <dbReference type="ARBA" id="ARBA00022840"/>
    </source>
</evidence>
<dbReference type="InterPro" id="IPR027417">
    <property type="entry name" value="P-loop_NTPase"/>
</dbReference>
<dbReference type="AlphaFoldDB" id="A0A9Q8CIU8"/>
<evidence type="ECO:0000256" key="7">
    <source>
        <dbReference type="ARBA" id="ARBA00023137"/>
    </source>
</evidence>
<comment type="caution">
    <text evidence="10">The sequence shown here is derived from an EMBL/GenBank/DDBJ whole genome shotgun (WGS) entry which is preliminary data.</text>
</comment>
<dbReference type="Gene3D" id="3.40.50.300">
    <property type="entry name" value="P-loop containing nucleotide triphosphate hydrolases"/>
    <property type="match status" value="1"/>
</dbReference>
<proteinExistence type="inferred from homology"/>
<evidence type="ECO:0000256" key="4">
    <source>
        <dbReference type="ARBA" id="ARBA00022741"/>
    </source>
</evidence>
<evidence type="ECO:0000313" key="11">
    <source>
        <dbReference type="Proteomes" id="UP000295280"/>
    </source>
</evidence>
<keyword evidence="7" id="KW-0829">Tyrosine-protein kinase</keyword>
<sequence>MFNNKRNKKSKFIAEPRNLIVKTHPKSPVSEQYRTIRTNIIYSAIDHPVQKVIFTSAAPGAGKSTTAANVALAFAQTGKRTILIDADLRRPTIHYSFETTNNTGLSTLIVSDLSLNEIVKKTSDENLDLIMAGPIPPNPAELLQSKKMQNLLILLAEHYDHIIIDTPPVLSVTDTSILSRFVDGVVLVTNVQANNRDELKKAKESLTNSKANIIGIVLNNKKINTNESYYYYYNDQN</sequence>
<dbReference type="Pfam" id="PF13614">
    <property type="entry name" value="AAA_31"/>
    <property type="match status" value="1"/>
</dbReference>
<comment type="catalytic activity">
    <reaction evidence="8">
        <text>L-tyrosyl-[protein] + ATP = O-phospho-L-tyrosyl-[protein] + ADP + H(+)</text>
        <dbReference type="Rhea" id="RHEA:10596"/>
        <dbReference type="Rhea" id="RHEA-COMP:10136"/>
        <dbReference type="Rhea" id="RHEA-COMP:20101"/>
        <dbReference type="ChEBI" id="CHEBI:15378"/>
        <dbReference type="ChEBI" id="CHEBI:30616"/>
        <dbReference type="ChEBI" id="CHEBI:46858"/>
        <dbReference type="ChEBI" id="CHEBI:61978"/>
        <dbReference type="ChEBI" id="CHEBI:456216"/>
        <dbReference type="EC" id="2.7.10.2"/>
    </reaction>
</comment>
<evidence type="ECO:0000256" key="2">
    <source>
        <dbReference type="ARBA" id="ARBA00011903"/>
    </source>
</evidence>
<dbReference type="InterPro" id="IPR025669">
    <property type="entry name" value="AAA_dom"/>
</dbReference>
<evidence type="ECO:0000256" key="3">
    <source>
        <dbReference type="ARBA" id="ARBA00022679"/>
    </source>
</evidence>
<organism evidence="10 11">
    <name type="scientific">Macrococcus carouselicus</name>
    <dbReference type="NCBI Taxonomy" id="69969"/>
    <lineage>
        <taxon>Bacteria</taxon>
        <taxon>Bacillati</taxon>
        <taxon>Bacillota</taxon>
        <taxon>Bacilli</taxon>
        <taxon>Bacillales</taxon>
        <taxon>Staphylococcaceae</taxon>
        <taxon>Macrococcus</taxon>
    </lineage>
</organism>
<evidence type="ECO:0000256" key="1">
    <source>
        <dbReference type="ARBA" id="ARBA00007316"/>
    </source>
</evidence>
<keyword evidence="3 10" id="KW-0808">Transferase</keyword>
<gene>
    <name evidence="10" type="ORF">ERX40_01375</name>
</gene>
<dbReference type="FunFam" id="3.40.50.300:FF:000527">
    <property type="entry name" value="Tyrosine-protein kinase etk"/>
    <property type="match status" value="1"/>
</dbReference>
<dbReference type="SUPFAM" id="SSF52540">
    <property type="entry name" value="P-loop containing nucleoside triphosphate hydrolases"/>
    <property type="match status" value="1"/>
</dbReference>
<accession>A0A9Q8CIU8</accession>
<feature type="domain" description="AAA" evidence="9">
    <location>
        <begin position="59"/>
        <end position="192"/>
    </location>
</feature>
<keyword evidence="6" id="KW-0067">ATP-binding</keyword>
<evidence type="ECO:0000256" key="8">
    <source>
        <dbReference type="ARBA" id="ARBA00051245"/>
    </source>
</evidence>
<dbReference type="EC" id="2.7.10.2" evidence="2"/>
<comment type="similarity">
    <text evidence="1">Belongs to the CpsD/CapB family.</text>
</comment>
<evidence type="ECO:0000256" key="5">
    <source>
        <dbReference type="ARBA" id="ARBA00022777"/>
    </source>
</evidence>
<dbReference type="PANTHER" id="PTHR32309">
    <property type="entry name" value="TYROSINE-PROTEIN KINASE"/>
    <property type="match status" value="1"/>
</dbReference>
<dbReference type="PANTHER" id="PTHR32309:SF13">
    <property type="entry name" value="FERRIC ENTEROBACTIN TRANSPORT PROTEIN FEPE"/>
    <property type="match status" value="1"/>
</dbReference>
<dbReference type="Proteomes" id="UP000295280">
    <property type="component" value="Unassembled WGS sequence"/>
</dbReference>